<evidence type="ECO:0000313" key="1">
    <source>
        <dbReference type="EMBL" id="VEN46296.1"/>
    </source>
</evidence>
<dbReference type="OrthoDB" id="10435726at2759"/>
<accession>A0A653CEZ4</accession>
<reference evidence="1 2" key="1">
    <citation type="submission" date="2019-01" db="EMBL/GenBank/DDBJ databases">
        <authorList>
            <person name="Sayadi A."/>
        </authorList>
    </citation>
    <scope>NUCLEOTIDE SEQUENCE [LARGE SCALE GENOMIC DNA]</scope>
</reference>
<gene>
    <name evidence="1" type="ORF">CALMAC_LOCUS8441</name>
</gene>
<name>A0A653CEZ4_CALMS</name>
<keyword evidence="2" id="KW-1185">Reference proteome</keyword>
<proteinExistence type="predicted"/>
<organism evidence="1 2">
    <name type="scientific">Callosobruchus maculatus</name>
    <name type="common">Southern cowpea weevil</name>
    <name type="synonym">Pulse bruchid</name>
    <dbReference type="NCBI Taxonomy" id="64391"/>
    <lineage>
        <taxon>Eukaryota</taxon>
        <taxon>Metazoa</taxon>
        <taxon>Ecdysozoa</taxon>
        <taxon>Arthropoda</taxon>
        <taxon>Hexapoda</taxon>
        <taxon>Insecta</taxon>
        <taxon>Pterygota</taxon>
        <taxon>Neoptera</taxon>
        <taxon>Endopterygota</taxon>
        <taxon>Coleoptera</taxon>
        <taxon>Polyphaga</taxon>
        <taxon>Cucujiformia</taxon>
        <taxon>Chrysomeloidea</taxon>
        <taxon>Chrysomelidae</taxon>
        <taxon>Bruchinae</taxon>
        <taxon>Bruchini</taxon>
        <taxon>Callosobruchus</taxon>
    </lineage>
</organism>
<evidence type="ECO:0000313" key="2">
    <source>
        <dbReference type="Proteomes" id="UP000410492"/>
    </source>
</evidence>
<protein>
    <submittedName>
        <fullName evidence="1">Uncharacterized protein</fullName>
    </submittedName>
</protein>
<dbReference type="AlphaFoldDB" id="A0A653CEZ4"/>
<dbReference type="EMBL" id="CAACVG010007614">
    <property type="protein sequence ID" value="VEN46296.1"/>
    <property type="molecule type" value="Genomic_DNA"/>
</dbReference>
<dbReference type="Proteomes" id="UP000410492">
    <property type="component" value="Unassembled WGS sequence"/>
</dbReference>
<sequence length="57" mass="6326">MRGKVLKRFSYTGGTASLARACISGTATCDEVREEFRKLHAELKDCKICKEDLCNGD</sequence>